<keyword evidence="3" id="KW-0560">Oxidoreductase</keyword>
<gene>
    <name evidence="5" type="ORF">L198_01381</name>
</gene>
<comment type="similarity">
    <text evidence="1">Belongs to the short-chain dehydrogenases/reductases (SDR) family.</text>
</comment>
<name>A0A1E3JZA1_9TREE</name>
<dbReference type="SUPFAM" id="SSF51735">
    <property type="entry name" value="NAD(P)-binding Rossmann-fold domains"/>
    <property type="match status" value="1"/>
</dbReference>
<comment type="caution">
    <text evidence="5">The sequence shown here is derived from an EMBL/GenBank/DDBJ whole genome shotgun (WGS) entry which is preliminary data.</text>
</comment>
<dbReference type="PANTHER" id="PTHR43391">
    <property type="entry name" value="RETINOL DEHYDROGENASE-RELATED"/>
    <property type="match status" value="1"/>
</dbReference>
<dbReference type="InterPro" id="IPR036291">
    <property type="entry name" value="NAD(P)-bd_dom_sf"/>
</dbReference>
<evidence type="ECO:0008006" key="7">
    <source>
        <dbReference type="Google" id="ProtNLM"/>
    </source>
</evidence>
<evidence type="ECO:0000313" key="6">
    <source>
        <dbReference type="Proteomes" id="UP000094819"/>
    </source>
</evidence>
<evidence type="ECO:0000256" key="3">
    <source>
        <dbReference type="ARBA" id="ARBA00023002"/>
    </source>
</evidence>
<evidence type="ECO:0000256" key="1">
    <source>
        <dbReference type="ARBA" id="ARBA00006484"/>
    </source>
</evidence>
<sequence>MSTCNYGVHTCSPCISDSVKMTFPGWIVALVVPPLLLLKSRPLPSRETVIPPNQERVLLLGASSGVGKDLALAYACKGAKLFLMARREDVLQSVKEECLSVGGEGVEVLVFAGDVTNAEDLVAARDMLVKAWQGVDTVHILAGLPSTSQLLELGGVSLDRSTPENSPPSGAKLAYSSSEGPSLDGMKAIEHEAKAVSHVNYLGTVLSLSCFLPLLASSSKSPVLHHLSSVAATVPAPHRVIYAATKAAALQAVESARVECEGCGVRFFSLCPGTIDNGFRLKTADSQTGGRDETKLAIKDSWEKLLLSPKTVTDTILYHLSLSPAPQPLIPYPPFNFFRALDQPPKHLVHLPLTYRFAMFVRDTPLGWGYIEPAARRKYGLVGRA</sequence>
<dbReference type="EMBL" id="AWGH01000003">
    <property type="protein sequence ID" value="ODO06149.1"/>
    <property type="molecule type" value="Genomic_DNA"/>
</dbReference>
<dbReference type="GeneID" id="30190594"/>
<protein>
    <recommendedName>
        <fullName evidence="7">NAD(P)-binding protein</fullName>
    </recommendedName>
</protein>
<keyword evidence="2" id="KW-0521">NADP</keyword>
<dbReference type="OrthoDB" id="37659at2759"/>
<dbReference type="Pfam" id="PF00106">
    <property type="entry name" value="adh_short"/>
    <property type="match status" value="2"/>
</dbReference>
<dbReference type="InterPro" id="IPR002347">
    <property type="entry name" value="SDR_fam"/>
</dbReference>
<evidence type="ECO:0000256" key="4">
    <source>
        <dbReference type="SAM" id="MobiDB-lite"/>
    </source>
</evidence>
<dbReference type="PRINTS" id="PR00081">
    <property type="entry name" value="GDHRDH"/>
</dbReference>
<dbReference type="PANTHER" id="PTHR43391:SF14">
    <property type="entry name" value="DEHYDROGENASE_REDUCTASE SDR FAMILY PROTEIN 7-LIKE"/>
    <property type="match status" value="1"/>
</dbReference>
<reference evidence="5 6" key="1">
    <citation type="submission" date="2016-06" db="EMBL/GenBank/DDBJ databases">
        <title>Evolution of pathogenesis and genome organization in the Tremellales.</title>
        <authorList>
            <person name="Cuomo C."/>
            <person name="Litvintseva A."/>
            <person name="Heitman J."/>
            <person name="Chen Y."/>
            <person name="Sun S."/>
            <person name="Springer D."/>
            <person name="Dromer F."/>
            <person name="Young S."/>
            <person name="Zeng Q."/>
            <person name="Chapman S."/>
            <person name="Gujja S."/>
            <person name="Saif S."/>
            <person name="Birren B."/>
        </authorList>
    </citation>
    <scope>NUCLEOTIDE SEQUENCE [LARGE SCALE GENOMIC DNA]</scope>
    <source>
        <strain evidence="5 6">CBS 7118</strain>
    </source>
</reference>
<dbReference type="AlphaFoldDB" id="A0A1E3JZA1"/>
<organism evidence="5 6">
    <name type="scientific">Cryptococcus wingfieldii CBS 7118</name>
    <dbReference type="NCBI Taxonomy" id="1295528"/>
    <lineage>
        <taxon>Eukaryota</taxon>
        <taxon>Fungi</taxon>
        <taxon>Dikarya</taxon>
        <taxon>Basidiomycota</taxon>
        <taxon>Agaricomycotina</taxon>
        <taxon>Tremellomycetes</taxon>
        <taxon>Tremellales</taxon>
        <taxon>Cryptococcaceae</taxon>
        <taxon>Cryptococcus</taxon>
    </lineage>
</organism>
<dbReference type="RefSeq" id="XP_019034249.1">
    <property type="nucleotide sequence ID" value="XM_019173544.1"/>
</dbReference>
<dbReference type="Gene3D" id="3.40.50.720">
    <property type="entry name" value="NAD(P)-binding Rossmann-like Domain"/>
    <property type="match status" value="1"/>
</dbReference>
<dbReference type="GO" id="GO:0016491">
    <property type="term" value="F:oxidoreductase activity"/>
    <property type="evidence" value="ECO:0007669"/>
    <property type="project" value="UniProtKB-KW"/>
</dbReference>
<evidence type="ECO:0000256" key="2">
    <source>
        <dbReference type="ARBA" id="ARBA00022857"/>
    </source>
</evidence>
<evidence type="ECO:0000313" key="5">
    <source>
        <dbReference type="EMBL" id="ODO06149.1"/>
    </source>
</evidence>
<dbReference type="Proteomes" id="UP000094819">
    <property type="component" value="Unassembled WGS sequence"/>
</dbReference>
<feature type="region of interest" description="Disordered" evidence="4">
    <location>
        <begin position="157"/>
        <end position="178"/>
    </location>
</feature>
<accession>A0A1E3JZA1</accession>
<keyword evidence="6" id="KW-1185">Reference proteome</keyword>
<dbReference type="GO" id="GO:0005829">
    <property type="term" value="C:cytosol"/>
    <property type="evidence" value="ECO:0007669"/>
    <property type="project" value="TreeGrafter"/>
</dbReference>
<proteinExistence type="inferred from homology"/>
<feature type="compositionally biased region" description="Polar residues" evidence="4">
    <location>
        <begin position="159"/>
        <end position="168"/>
    </location>
</feature>